<dbReference type="GO" id="GO:0005576">
    <property type="term" value="C:extracellular region"/>
    <property type="evidence" value="ECO:0007669"/>
    <property type="project" value="InterPro"/>
</dbReference>
<dbReference type="InterPro" id="IPR035810">
    <property type="entry name" value="PEBP_euk"/>
</dbReference>
<dbReference type="InterPro" id="IPR008914">
    <property type="entry name" value="PEBP"/>
</dbReference>
<sequence length="1555" mass="168857">MRDLLIRAALLIAALAGTSQAVLGGCPPGMRHVGFGICIQQCNGNAVCLGPGAMSDSPAVDRPEPSLCPPGVRQVRCARDPCEVVRCPAHPDAQCLANYCGGCNAVFYDNDGNRVDCDQVTTTQPPTRPPGCEYQGQFYPPGSTIHETHGCMGHGVRCEEGGQILIWDNFRYGCCEHNGQYYEEGATITEGGVTCHCELSHTGEPASMICPSPPTCPPDVEVVNCFANPCDVTSCPAHPDATCRSNYCGGCYAEFFDEEGNEVDCDETDHSPCPPGVAMARCKRDPCEMRTCPGHPNATCQANYCGGCNAEFFDEDGNEVACGEAAVVERPDICPTPTLRDDQCLLGVFKNCSIDTDCRRREKCCFNGCQKTCVHVRRRRPLPERPGTCPAPSLSDADCSGPRLYRVCTTDLDCRRGEKCCDLGCGQECVGVRGRETSPDGPFPERPGTCPAPSLSDADCSGPRLYRVCTTDLDCRRGEKCCDLGCGHECVAVRGRETSPDRPKPGTCPPPLSNDECLLPRPYITCTMEGGGCQRGYVCCDNGCGGALECKRPVRGPMKSKPGTCPASEREAPCRKGEWSQCQGDPDCPQRQKCCSDGCVMICQNPDTTNEPVTKCQDQLQNTQPMPGQFVKQCEEDGSFSTQQCHGSAGFCYCAHPQDGTIYRETGRRGEMKHDCETFWQTKVCSENSHFDTCGHGDCQPTCENPTPICTQVCIAGCQCDDGFALHDGTCIPMSQCERGEDDLERPGTCPPPLSDAECLLPRPYITCTMEEGGCQRGYVCCDNGCGGALECKQPVRGPMKSKPGTCPASEREAPCRKGEWSQCQGDPDCPQRQKCCSDGCVMICQNPATTSEPVTKCQDQLQNTQPMPGQFVKQCEEDGSFSTQQCHGSTGFCYCAHPRDGTIYRETGRRGEMEHDCETFWQTKSCGENSHFDTCGHGDCQPTCENPAPICTQVCIAGCQCDDGFALHDGTCIPMSQCERGEDDSVCGENSHFDPCGHGDCQPTCENPAPICTQVCIAGCQCDDGFALHDGTCIPMSQCERGEDDSVCGENSHFDTCGHGDCQPTCENPAPICTQVCIAGCQCDDGFALHDGTCIPMSQCESGEDDSVCGENSHFDTCGHGDCQPTCENPAPICTQVCIAGCQCDDGFALHGGTCIPMSQCESGEDDFVFPERPGTCPALSLSDADCSGPRLYRVCTTDLDCRTAEKCCDLGCGQECVEVRRREPSPDRPFRERPGTCPAPSLSDADCSGPRLYRVCTMDIDCHRREKCCNNACGVKECIRLNRSRRPMRHKPGTCPAPSPLLSRDCTRGRRNQCEGDLECPLRQKCCMDGCVKVCQNPIPRIVPGRRPPVSSGRTDAETTTEPDSNGVAVAFRQHDIVPDVIDTAPTVAAEVTYGVADDGVISVDFGNELTPTQVKSPPQVTWPVDDGSLYTLVMTDPDAPSRANPRFREFHHWLVGNIPGNDIQNGETLSQYIGSAPPRRRGLHRYVFLVYEQPGRLEFEERRLGNSSMAHRSRFRTREFASKYNLGDPVAGNFYQAQWDDWVPSLYAAMRQ</sequence>
<dbReference type="InterPro" id="IPR002919">
    <property type="entry name" value="TIL_dom"/>
</dbReference>
<dbReference type="PANTHER" id="PTHR11362:SF44">
    <property type="entry name" value="PHOSPHATIDYLETHANOLAMINE-BINDING PROTEIN"/>
    <property type="match status" value="1"/>
</dbReference>
<feature type="domain" description="WAP" evidence="7">
    <location>
        <begin position="327"/>
        <end position="377"/>
    </location>
</feature>
<dbReference type="PANTHER" id="PTHR11362">
    <property type="entry name" value="PHOSPHATIDYLETHANOLAMINE-BINDING PROTEIN"/>
    <property type="match status" value="1"/>
</dbReference>
<evidence type="ECO:0000313" key="8">
    <source>
        <dbReference type="EMBL" id="CAH1270237.1"/>
    </source>
</evidence>
<dbReference type="SMART" id="SM00211">
    <property type="entry name" value="TY"/>
    <property type="match status" value="2"/>
</dbReference>
<dbReference type="InterPro" id="IPR000716">
    <property type="entry name" value="Thyroglobulin_1"/>
</dbReference>
<dbReference type="InterPro" id="IPR001858">
    <property type="entry name" value="Phosphatidylethanolamine-bd_CS"/>
</dbReference>
<dbReference type="InterPro" id="IPR036857">
    <property type="entry name" value="Thyroglobulin_1_sf"/>
</dbReference>
<feature type="region of interest" description="Disordered" evidence="4">
    <location>
        <begin position="1346"/>
        <end position="1365"/>
    </location>
</feature>
<evidence type="ECO:0000259" key="6">
    <source>
        <dbReference type="PROSITE" id="PS51162"/>
    </source>
</evidence>
<dbReference type="PROSITE" id="PS00484">
    <property type="entry name" value="THYROGLOBULIN_1_1"/>
    <property type="match status" value="2"/>
</dbReference>
<dbReference type="SMART" id="SM00217">
    <property type="entry name" value="WAP"/>
    <property type="match status" value="10"/>
</dbReference>
<dbReference type="PROSITE" id="PS51257">
    <property type="entry name" value="PROKAR_LIPOPROTEIN"/>
    <property type="match status" value="1"/>
</dbReference>
<dbReference type="SMART" id="SM00181">
    <property type="entry name" value="EGF"/>
    <property type="match status" value="5"/>
</dbReference>
<feature type="domain" description="WAP" evidence="7">
    <location>
        <begin position="743"/>
        <end position="796"/>
    </location>
</feature>
<dbReference type="Pfam" id="PF00095">
    <property type="entry name" value="WAP"/>
    <property type="match status" value="8"/>
</dbReference>
<gene>
    <name evidence="8" type="primary">PEBP1</name>
    <name evidence="8" type="ORF">BLAG_LOCUS22595</name>
</gene>
<feature type="chain" id="PRO_5035453408" evidence="5">
    <location>
        <begin position="22"/>
        <end position="1555"/>
    </location>
</feature>
<evidence type="ECO:0000256" key="3">
    <source>
        <dbReference type="PROSITE-ProRule" id="PRU00500"/>
    </source>
</evidence>
<evidence type="ECO:0000313" key="9">
    <source>
        <dbReference type="Proteomes" id="UP000838412"/>
    </source>
</evidence>
<evidence type="ECO:0000256" key="5">
    <source>
        <dbReference type="SAM" id="SignalP"/>
    </source>
</evidence>
<comment type="caution">
    <text evidence="3">Lacks conserved residue(s) required for the propagation of feature annotation.</text>
</comment>
<dbReference type="OrthoDB" id="406800at2759"/>
<feature type="domain" description="WAP" evidence="7">
    <location>
        <begin position="382"/>
        <end position="433"/>
    </location>
</feature>
<dbReference type="PROSITE" id="PS51390">
    <property type="entry name" value="WAP"/>
    <property type="match status" value="10"/>
</dbReference>
<dbReference type="CDD" id="cd19941">
    <property type="entry name" value="TIL"/>
    <property type="match status" value="5"/>
</dbReference>
<dbReference type="Pfam" id="PF01826">
    <property type="entry name" value="TIL"/>
    <property type="match status" value="5"/>
</dbReference>
<feature type="disulfide bond" evidence="3">
    <location>
        <begin position="645"/>
        <end position="652"/>
    </location>
</feature>
<dbReference type="InterPro" id="IPR036084">
    <property type="entry name" value="Ser_inhib-like_sf"/>
</dbReference>
<evidence type="ECO:0000256" key="1">
    <source>
        <dbReference type="ARBA" id="ARBA00007091"/>
    </source>
</evidence>
<feature type="domain" description="WAP" evidence="7">
    <location>
        <begin position="800"/>
        <end position="849"/>
    </location>
</feature>
<dbReference type="InterPro" id="IPR036645">
    <property type="entry name" value="Elafin-like_sf"/>
</dbReference>
<feature type="domain" description="WAP" evidence="7">
    <location>
        <begin position="1171"/>
        <end position="1222"/>
    </location>
</feature>
<proteinExistence type="inferred from homology"/>
<evidence type="ECO:0000259" key="7">
    <source>
        <dbReference type="PROSITE" id="PS51390"/>
    </source>
</evidence>
<dbReference type="SUPFAM" id="SSF57610">
    <property type="entry name" value="Thyroglobulin type-1 domain"/>
    <property type="match status" value="2"/>
</dbReference>
<reference evidence="8" key="1">
    <citation type="submission" date="2022-01" db="EMBL/GenBank/DDBJ databases">
        <authorList>
            <person name="Braso-Vives M."/>
        </authorList>
    </citation>
    <scope>NUCLEOTIDE SEQUENCE</scope>
</reference>
<feature type="signal peptide" evidence="5">
    <location>
        <begin position="1"/>
        <end position="21"/>
    </location>
</feature>
<dbReference type="Pfam" id="PF01161">
    <property type="entry name" value="PBP"/>
    <property type="match status" value="1"/>
</dbReference>
<organism evidence="8 9">
    <name type="scientific">Branchiostoma lanceolatum</name>
    <name type="common">Common lancelet</name>
    <name type="synonym">Amphioxus lanceolatum</name>
    <dbReference type="NCBI Taxonomy" id="7740"/>
    <lineage>
        <taxon>Eukaryota</taxon>
        <taxon>Metazoa</taxon>
        <taxon>Chordata</taxon>
        <taxon>Cephalochordata</taxon>
        <taxon>Leptocardii</taxon>
        <taxon>Amphioxiformes</taxon>
        <taxon>Branchiostomatidae</taxon>
        <taxon>Branchiostoma</taxon>
    </lineage>
</organism>
<feature type="domain" description="Thyroglobulin type-1" evidence="6">
    <location>
        <begin position="855"/>
        <end position="918"/>
    </location>
</feature>
<protein>
    <submittedName>
        <fullName evidence="8">PEBP1 protein</fullName>
    </submittedName>
</protein>
<dbReference type="InterPro" id="IPR036610">
    <property type="entry name" value="PEBP-like_sf"/>
</dbReference>
<dbReference type="Gene3D" id="2.10.25.10">
    <property type="entry name" value="Laminin"/>
    <property type="match status" value="5"/>
</dbReference>
<evidence type="ECO:0000256" key="4">
    <source>
        <dbReference type="SAM" id="MobiDB-lite"/>
    </source>
</evidence>
<dbReference type="SUPFAM" id="SSF57256">
    <property type="entry name" value="Elafin-like"/>
    <property type="match status" value="8"/>
</dbReference>
<dbReference type="Gene3D" id="4.10.75.10">
    <property type="entry name" value="Elafin-like"/>
    <property type="match status" value="8"/>
</dbReference>
<feature type="domain" description="WAP" evidence="7">
    <location>
        <begin position="1232"/>
        <end position="1284"/>
    </location>
</feature>
<keyword evidence="9" id="KW-1185">Reference proteome</keyword>
<dbReference type="PROSITE" id="PS51162">
    <property type="entry name" value="THYROGLOBULIN_1_2"/>
    <property type="match status" value="2"/>
</dbReference>
<feature type="domain" description="WAP" evidence="7">
    <location>
        <begin position="1290"/>
        <end position="1341"/>
    </location>
</feature>
<feature type="compositionally biased region" description="Polar residues" evidence="4">
    <location>
        <begin position="1354"/>
        <end position="1365"/>
    </location>
</feature>
<feature type="disulfide bond" evidence="3">
    <location>
        <begin position="887"/>
        <end position="894"/>
    </location>
</feature>
<dbReference type="Gene3D" id="3.90.280.10">
    <property type="entry name" value="PEBP-like"/>
    <property type="match status" value="1"/>
</dbReference>
<name>A0A8K0A7F1_BRALA</name>
<dbReference type="SUPFAM" id="SSF49777">
    <property type="entry name" value="PEBP-like"/>
    <property type="match status" value="1"/>
</dbReference>
<feature type="domain" description="WAP" evidence="7">
    <location>
        <begin position="443"/>
        <end position="494"/>
    </location>
</feature>
<keyword evidence="5" id="KW-0732">Signal</keyword>
<dbReference type="EMBL" id="OV696692">
    <property type="protein sequence ID" value="CAH1270237.1"/>
    <property type="molecule type" value="Genomic_DNA"/>
</dbReference>
<dbReference type="CDD" id="cd00866">
    <property type="entry name" value="PEBP_euk"/>
    <property type="match status" value="1"/>
</dbReference>
<dbReference type="SUPFAM" id="SSF57567">
    <property type="entry name" value="Serine protease inhibitors"/>
    <property type="match status" value="5"/>
</dbReference>
<feature type="domain" description="Thyroglobulin type-1" evidence="6">
    <location>
        <begin position="613"/>
        <end position="676"/>
    </location>
</feature>
<dbReference type="PROSITE" id="PS01220">
    <property type="entry name" value="PBP"/>
    <property type="match status" value="1"/>
</dbReference>
<feature type="domain" description="WAP" evidence="7">
    <location>
        <begin position="501"/>
        <end position="554"/>
    </location>
</feature>
<feature type="domain" description="WAP" evidence="7">
    <location>
        <begin position="558"/>
        <end position="607"/>
    </location>
</feature>
<evidence type="ECO:0000256" key="2">
    <source>
        <dbReference type="ARBA" id="ARBA00023157"/>
    </source>
</evidence>
<dbReference type="Proteomes" id="UP000838412">
    <property type="component" value="Chromosome 7"/>
</dbReference>
<accession>A0A8K0A7F1</accession>
<dbReference type="InterPro" id="IPR008197">
    <property type="entry name" value="WAP_dom"/>
</dbReference>
<comment type="similarity">
    <text evidence="1">Belongs to the phosphatidylethanolamine-binding protein family.</text>
</comment>
<keyword evidence="2 3" id="KW-1015">Disulfide bond</keyword>
<dbReference type="GO" id="GO:0030414">
    <property type="term" value="F:peptidase inhibitor activity"/>
    <property type="evidence" value="ECO:0007669"/>
    <property type="project" value="InterPro"/>
</dbReference>
<dbReference type="CDD" id="cd00191">
    <property type="entry name" value="TY"/>
    <property type="match status" value="2"/>
</dbReference>
<dbReference type="InterPro" id="IPR000742">
    <property type="entry name" value="EGF"/>
</dbReference>